<comment type="similarity">
    <text evidence="1">Belongs to the sigma-70 factor family. ECF subfamily.</text>
</comment>
<dbReference type="AlphaFoldDB" id="A0A4R1NQS4"/>
<dbReference type="PANTHER" id="PTHR43133:SF63">
    <property type="entry name" value="RNA POLYMERASE SIGMA FACTOR FECI-RELATED"/>
    <property type="match status" value="1"/>
</dbReference>
<name>A0A4R1NQS4_9GAMM</name>
<dbReference type="InterPro" id="IPR013324">
    <property type="entry name" value="RNA_pol_sigma_r3/r4-like"/>
</dbReference>
<reference evidence="7 8" key="1">
    <citation type="submission" date="2019-02" db="EMBL/GenBank/DDBJ databases">
        <title>Investigation of anaerobic lignin degradation for improved lignocellulosic biofuels.</title>
        <authorList>
            <person name="Deangelis K."/>
        </authorList>
    </citation>
    <scope>NUCLEOTIDE SEQUENCE [LARGE SCALE GENOMIC DNA]</scope>
    <source>
        <strain evidence="7 8">159R</strain>
    </source>
</reference>
<evidence type="ECO:0000259" key="5">
    <source>
        <dbReference type="Pfam" id="PF04542"/>
    </source>
</evidence>
<dbReference type="RefSeq" id="WP_132926400.1">
    <property type="nucleotide sequence ID" value="NZ_SJOI01000001.1"/>
</dbReference>
<dbReference type="GO" id="GO:0006352">
    <property type="term" value="P:DNA-templated transcription initiation"/>
    <property type="evidence" value="ECO:0007669"/>
    <property type="project" value="InterPro"/>
</dbReference>
<dbReference type="GO" id="GO:0003677">
    <property type="term" value="F:DNA binding"/>
    <property type="evidence" value="ECO:0007669"/>
    <property type="project" value="InterPro"/>
</dbReference>
<evidence type="ECO:0000256" key="2">
    <source>
        <dbReference type="ARBA" id="ARBA00023015"/>
    </source>
</evidence>
<feature type="domain" description="RNA polymerase sigma factor 70 region 4 type 2" evidence="6">
    <location>
        <begin position="110"/>
        <end position="157"/>
    </location>
</feature>
<dbReference type="Proteomes" id="UP000294555">
    <property type="component" value="Unassembled WGS sequence"/>
</dbReference>
<dbReference type="Gene3D" id="1.10.10.10">
    <property type="entry name" value="Winged helix-like DNA-binding domain superfamily/Winged helix DNA-binding domain"/>
    <property type="match status" value="1"/>
</dbReference>
<proteinExistence type="inferred from homology"/>
<accession>A0A4R1NQS4</accession>
<dbReference type="Gene3D" id="1.10.1740.10">
    <property type="match status" value="1"/>
</dbReference>
<keyword evidence="2" id="KW-0805">Transcription regulation</keyword>
<keyword evidence="8" id="KW-1185">Reference proteome</keyword>
<dbReference type="Pfam" id="PF04542">
    <property type="entry name" value="Sigma70_r2"/>
    <property type="match status" value="1"/>
</dbReference>
<comment type="caution">
    <text evidence="7">The sequence shown here is derived from an EMBL/GenBank/DDBJ whole genome shotgun (WGS) entry which is preliminary data.</text>
</comment>
<dbReference type="Pfam" id="PF08281">
    <property type="entry name" value="Sigma70_r4_2"/>
    <property type="match status" value="1"/>
</dbReference>
<dbReference type="OrthoDB" id="8589148at2"/>
<dbReference type="InterPro" id="IPR014284">
    <property type="entry name" value="RNA_pol_sigma-70_dom"/>
</dbReference>
<dbReference type="GO" id="GO:0016987">
    <property type="term" value="F:sigma factor activity"/>
    <property type="evidence" value="ECO:0007669"/>
    <property type="project" value="UniProtKB-KW"/>
</dbReference>
<gene>
    <name evidence="7" type="ORF">EZJ58_5040</name>
</gene>
<dbReference type="PANTHER" id="PTHR43133">
    <property type="entry name" value="RNA POLYMERASE ECF-TYPE SIGMA FACTO"/>
    <property type="match status" value="1"/>
</dbReference>
<dbReference type="NCBIfam" id="TIGR02937">
    <property type="entry name" value="sigma70-ECF"/>
    <property type="match status" value="1"/>
</dbReference>
<protein>
    <submittedName>
        <fullName evidence="7">RNA polymerase sigma-70 factor (ECF subfamily)</fullName>
    </submittedName>
</protein>
<keyword evidence="4" id="KW-0804">Transcription</keyword>
<dbReference type="InterPro" id="IPR013249">
    <property type="entry name" value="RNA_pol_sigma70_r4_t2"/>
</dbReference>
<evidence type="ECO:0000256" key="4">
    <source>
        <dbReference type="ARBA" id="ARBA00023163"/>
    </source>
</evidence>
<dbReference type="EMBL" id="SJOI01000001">
    <property type="protein sequence ID" value="TCL06750.1"/>
    <property type="molecule type" value="Genomic_DNA"/>
</dbReference>
<keyword evidence="3" id="KW-0731">Sigma factor</keyword>
<evidence type="ECO:0000313" key="7">
    <source>
        <dbReference type="EMBL" id="TCL06750.1"/>
    </source>
</evidence>
<evidence type="ECO:0000313" key="8">
    <source>
        <dbReference type="Proteomes" id="UP000294555"/>
    </source>
</evidence>
<evidence type="ECO:0000259" key="6">
    <source>
        <dbReference type="Pfam" id="PF08281"/>
    </source>
</evidence>
<dbReference type="SUPFAM" id="SSF88659">
    <property type="entry name" value="Sigma3 and sigma4 domains of RNA polymerase sigma factors"/>
    <property type="match status" value="1"/>
</dbReference>
<evidence type="ECO:0000256" key="1">
    <source>
        <dbReference type="ARBA" id="ARBA00010641"/>
    </source>
</evidence>
<sequence>MSDDVLPILLDYLTKRYDHIKHSLVRVLGNDDLAGEALQDTWLRLQSREGLSPIKSPRAYLVRMAVNIAVDIQRRQGRTLSYDDVSSVMDLSDHAPGPAKQFEDEVELTSLLEALDGLPRRCREILIMVRWEDLPRKEVAERFGISLRMVEYELKRAHDYCDNHMLKKTKKVRD</sequence>
<dbReference type="SUPFAM" id="SSF88946">
    <property type="entry name" value="Sigma2 domain of RNA polymerase sigma factors"/>
    <property type="match status" value="1"/>
</dbReference>
<dbReference type="InterPro" id="IPR039425">
    <property type="entry name" value="RNA_pol_sigma-70-like"/>
</dbReference>
<feature type="domain" description="RNA polymerase sigma-70 region 2" evidence="5">
    <location>
        <begin position="17"/>
        <end position="79"/>
    </location>
</feature>
<dbReference type="InterPro" id="IPR013325">
    <property type="entry name" value="RNA_pol_sigma_r2"/>
</dbReference>
<organism evidence="7 8">
    <name type="scientific">Sodalis ligni</name>
    <dbReference type="NCBI Taxonomy" id="2697027"/>
    <lineage>
        <taxon>Bacteria</taxon>
        <taxon>Pseudomonadati</taxon>
        <taxon>Pseudomonadota</taxon>
        <taxon>Gammaproteobacteria</taxon>
        <taxon>Enterobacterales</taxon>
        <taxon>Bruguierivoracaceae</taxon>
        <taxon>Sodalis</taxon>
    </lineage>
</organism>
<dbReference type="InterPro" id="IPR007627">
    <property type="entry name" value="RNA_pol_sigma70_r2"/>
</dbReference>
<dbReference type="InterPro" id="IPR036388">
    <property type="entry name" value="WH-like_DNA-bd_sf"/>
</dbReference>
<evidence type="ECO:0000256" key="3">
    <source>
        <dbReference type="ARBA" id="ARBA00023082"/>
    </source>
</evidence>